<name>A0A183E9Q6_9BILA</name>
<dbReference type="WBParaSite" id="GPUH_0001772001-mRNA-1">
    <property type="protein sequence ID" value="GPUH_0001772001-mRNA-1"/>
    <property type="gene ID" value="GPUH_0001772001"/>
</dbReference>
<dbReference type="Proteomes" id="UP000271098">
    <property type="component" value="Unassembled WGS sequence"/>
</dbReference>
<proteinExistence type="predicted"/>
<dbReference type="AlphaFoldDB" id="A0A183E9Q6"/>
<evidence type="ECO:0000313" key="2">
    <source>
        <dbReference type="EMBL" id="VDN30289.1"/>
    </source>
</evidence>
<reference evidence="4" key="1">
    <citation type="submission" date="2016-06" db="UniProtKB">
        <authorList>
            <consortium name="WormBaseParasite"/>
        </authorList>
    </citation>
    <scope>IDENTIFICATION</scope>
</reference>
<dbReference type="EMBL" id="UYRT01085559">
    <property type="protein sequence ID" value="VDN30289.1"/>
    <property type="molecule type" value="Genomic_DNA"/>
</dbReference>
<protein>
    <submittedName>
        <fullName evidence="2 4">Uncharacterized protein</fullName>
    </submittedName>
</protein>
<reference evidence="2 3" key="2">
    <citation type="submission" date="2018-11" db="EMBL/GenBank/DDBJ databases">
        <authorList>
            <consortium name="Pathogen Informatics"/>
        </authorList>
    </citation>
    <scope>NUCLEOTIDE SEQUENCE [LARGE SCALE GENOMIC DNA]</scope>
</reference>
<keyword evidence="3" id="KW-1185">Reference proteome</keyword>
<evidence type="ECO:0000313" key="3">
    <source>
        <dbReference type="Proteomes" id="UP000271098"/>
    </source>
</evidence>
<evidence type="ECO:0000313" key="4">
    <source>
        <dbReference type="WBParaSite" id="GPUH_0001772001-mRNA-1"/>
    </source>
</evidence>
<sequence length="156" mass="18095">MLICSQYMCRSPELEIDVGLPINFRQIDQQVVSDFDANVLSKFQNFFDWVKEETIKAENISRNNSVQKQQPVRDVDCPDLAGHAELFPRIHSMNLRSKRSTCTVNESTLPRCQQWQLKETQELDPEQLSDTNGSHAYPEPLPKHLKLQQLRQAQLD</sequence>
<organism evidence="4">
    <name type="scientific">Gongylonema pulchrum</name>
    <dbReference type="NCBI Taxonomy" id="637853"/>
    <lineage>
        <taxon>Eukaryota</taxon>
        <taxon>Metazoa</taxon>
        <taxon>Ecdysozoa</taxon>
        <taxon>Nematoda</taxon>
        <taxon>Chromadorea</taxon>
        <taxon>Rhabditida</taxon>
        <taxon>Spirurina</taxon>
        <taxon>Spiruromorpha</taxon>
        <taxon>Spiruroidea</taxon>
        <taxon>Gongylonematidae</taxon>
        <taxon>Gongylonema</taxon>
    </lineage>
</organism>
<accession>A0A183E9Q6</accession>
<feature type="region of interest" description="Disordered" evidence="1">
    <location>
        <begin position="121"/>
        <end position="143"/>
    </location>
</feature>
<evidence type="ECO:0000256" key="1">
    <source>
        <dbReference type="SAM" id="MobiDB-lite"/>
    </source>
</evidence>
<gene>
    <name evidence="2" type="ORF">GPUH_LOCUS17697</name>
</gene>